<dbReference type="PANTHER" id="PTHR35176:SF6">
    <property type="entry name" value="HEME OXYGENASE HI_0854-RELATED"/>
    <property type="match status" value="1"/>
</dbReference>
<dbReference type="RefSeq" id="WP_344250131.1">
    <property type="nucleotide sequence ID" value="NZ_BAAAPM010000009.1"/>
</dbReference>
<keyword evidence="4" id="KW-1185">Reference proteome</keyword>
<evidence type="ECO:0000313" key="3">
    <source>
        <dbReference type="EMBL" id="GAA1737726.1"/>
    </source>
</evidence>
<protein>
    <submittedName>
        <fullName evidence="3">PPOX class F420-dependent oxidoreductase</fullName>
    </submittedName>
</protein>
<dbReference type="InterPro" id="IPR052019">
    <property type="entry name" value="F420H2_bilvrd_red/Heme_oxyg"/>
</dbReference>
<dbReference type="EMBL" id="BAAAPM010000009">
    <property type="protein sequence ID" value="GAA1737726.1"/>
    <property type="molecule type" value="Genomic_DNA"/>
</dbReference>
<evidence type="ECO:0000313" key="4">
    <source>
        <dbReference type="Proteomes" id="UP001501138"/>
    </source>
</evidence>
<dbReference type="PANTHER" id="PTHR35176">
    <property type="entry name" value="HEME OXYGENASE HI_0854-RELATED"/>
    <property type="match status" value="1"/>
</dbReference>
<dbReference type="Gene3D" id="2.30.110.10">
    <property type="entry name" value="Electron Transport, Fmn-binding Protein, Chain A"/>
    <property type="match status" value="1"/>
</dbReference>
<dbReference type="Pfam" id="PF01243">
    <property type="entry name" value="PNPOx_N"/>
    <property type="match status" value="1"/>
</dbReference>
<feature type="domain" description="Pyridoxamine 5'-phosphate oxidase N-terminal" evidence="2">
    <location>
        <begin position="10"/>
        <end position="134"/>
    </location>
</feature>
<evidence type="ECO:0000259" key="2">
    <source>
        <dbReference type="Pfam" id="PF01243"/>
    </source>
</evidence>
<accession>A0ABP4VTN6</accession>
<dbReference type="SUPFAM" id="SSF50475">
    <property type="entry name" value="FMN-binding split barrel"/>
    <property type="match status" value="1"/>
</dbReference>
<gene>
    <name evidence="3" type="ORF">GCM10009809_36000</name>
</gene>
<dbReference type="Proteomes" id="UP001501138">
    <property type="component" value="Unassembled WGS sequence"/>
</dbReference>
<reference evidence="4" key="1">
    <citation type="journal article" date="2019" name="Int. J. Syst. Evol. Microbiol.">
        <title>The Global Catalogue of Microorganisms (GCM) 10K type strain sequencing project: providing services to taxonomists for standard genome sequencing and annotation.</title>
        <authorList>
            <consortium name="The Broad Institute Genomics Platform"/>
            <consortium name="The Broad Institute Genome Sequencing Center for Infectious Disease"/>
            <person name="Wu L."/>
            <person name="Ma J."/>
        </authorList>
    </citation>
    <scope>NUCLEOTIDE SEQUENCE [LARGE SCALE GENOMIC DNA]</scope>
    <source>
        <strain evidence="4">JCM 15589</strain>
    </source>
</reference>
<dbReference type="InterPro" id="IPR011576">
    <property type="entry name" value="Pyridox_Oxase_N"/>
</dbReference>
<name>A0ABP4VTN6_9MICO</name>
<keyword evidence="1" id="KW-0560">Oxidoreductase</keyword>
<proteinExistence type="predicted"/>
<sequence>MPRPPLPTTALDLVRRAQPAVMAVVRPDGSPVTAATWFVWEDDDSPTGGHLLVNLEAGRKRLEHLRGNPQVSLTVLDDDWYTHVTLLGRVVELRDDADLSDTDLIARHYTGHAYPVRDRPRVTARIDVDRWTAWGALRSLVDNTAR</sequence>
<comment type="caution">
    <text evidence="3">The sequence shown here is derived from an EMBL/GenBank/DDBJ whole genome shotgun (WGS) entry which is preliminary data.</text>
</comment>
<evidence type="ECO:0000256" key="1">
    <source>
        <dbReference type="ARBA" id="ARBA00023002"/>
    </source>
</evidence>
<organism evidence="3 4">
    <name type="scientific">Isoptericola hypogeus</name>
    <dbReference type="NCBI Taxonomy" id="300179"/>
    <lineage>
        <taxon>Bacteria</taxon>
        <taxon>Bacillati</taxon>
        <taxon>Actinomycetota</taxon>
        <taxon>Actinomycetes</taxon>
        <taxon>Micrococcales</taxon>
        <taxon>Promicromonosporaceae</taxon>
        <taxon>Isoptericola</taxon>
    </lineage>
</organism>
<dbReference type="InterPro" id="IPR012349">
    <property type="entry name" value="Split_barrel_FMN-bd"/>
</dbReference>